<evidence type="ECO:0000313" key="2">
    <source>
        <dbReference type="EMBL" id="KAL3651748.1"/>
    </source>
</evidence>
<gene>
    <name evidence="2" type="ORF">CASFOL_004750</name>
</gene>
<dbReference type="EMBL" id="JAVIJP010000006">
    <property type="protein sequence ID" value="KAL3651748.1"/>
    <property type="molecule type" value="Genomic_DNA"/>
</dbReference>
<organism evidence="2 3">
    <name type="scientific">Castilleja foliolosa</name>
    <dbReference type="NCBI Taxonomy" id="1961234"/>
    <lineage>
        <taxon>Eukaryota</taxon>
        <taxon>Viridiplantae</taxon>
        <taxon>Streptophyta</taxon>
        <taxon>Embryophyta</taxon>
        <taxon>Tracheophyta</taxon>
        <taxon>Spermatophyta</taxon>
        <taxon>Magnoliopsida</taxon>
        <taxon>eudicotyledons</taxon>
        <taxon>Gunneridae</taxon>
        <taxon>Pentapetalae</taxon>
        <taxon>asterids</taxon>
        <taxon>lamiids</taxon>
        <taxon>Lamiales</taxon>
        <taxon>Orobanchaceae</taxon>
        <taxon>Pedicularideae</taxon>
        <taxon>Castillejinae</taxon>
        <taxon>Castilleja</taxon>
    </lineage>
</organism>
<dbReference type="AlphaFoldDB" id="A0ABD3EBD3"/>
<feature type="compositionally biased region" description="Basic and acidic residues" evidence="1">
    <location>
        <begin position="23"/>
        <end position="32"/>
    </location>
</feature>
<name>A0ABD3EBD3_9LAMI</name>
<dbReference type="Proteomes" id="UP001632038">
    <property type="component" value="Unassembled WGS sequence"/>
</dbReference>
<proteinExistence type="predicted"/>
<reference evidence="3" key="1">
    <citation type="journal article" date="2024" name="IScience">
        <title>Strigolactones Initiate the Formation of Haustorium-like Structures in Castilleja.</title>
        <authorList>
            <person name="Buerger M."/>
            <person name="Peterson D."/>
            <person name="Chory J."/>
        </authorList>
    </citation>
    <scope>NUCLEOTIDE SEQUENCE [LARGE SCALE GENOMIC DNA]</scope>
</reference>
<comment type="caution">
    <text evidence="2">The sequence shown here is derived from an EMBL/GenBank/DDBJ whole genome shotgun (WGS) entry which is preliminary data.</text>
</comment>
<protein>
    <submittedName>
        <fullName evidence="2">Uncharacterized protein</fullName>
    </submittedName>
</protein>
<keyword evidence="3" id="KW-1185">Reference proteome</keyword>
<sequence>MAAVRSSRGGDEPPRRPGKRQRHQCESQDIVHMESNNGSTETRPTKTRSKQTKPRSISTGSYLPIEDNQKLYTRAIGNKVRELLIPCYKNWASIPIEDRDQIYKKVKRYFNIKGEVPMSDDDYKLVKESFRRSAASCYSRHKSAAHMHYKEQQKDPRNPKFSKNYKKLSDETKVYCLIHFRKFHKNKSTKNAENRKKQKYPCYQGSKSLVAHNVDLIRKIDRNKDNRMDDDDDDDDYVDETGTFIDLFHRTHTKKGRFVYKEAENDYYKLVEAREVADVRSGDNINERAVFQEVFGNRRGHDVGYGRKLRGSTSLPYIEVRNSSTSSDETRESSNLALKQQAPEMSKIIALLTAKVGLNQDIAEVESLAHDVDTDEDD</sequence>
<evidence type="ECO:0000313" key="3">
    <source>
        <dbReference type="Proteomes" id="UP001632038"/>
    </source>
</evidence>
<feature type="region of interest" description="Disordered" evidence="1">
    <location>
        <begin position="1"/>
        <end position="61"/>
    </location>
</feature>
<evidence type="ECO:0000256" key="1">
    <source>
        <dbReference type="SAM" id="MobiDB-lite"/>
    </source>
</evidence>
<accession>A0ABD3EBD3</accession>